<dbReference type="AlphaFoldDB" id="A0A411X1F8"/>
<reference evidence="3" key="1">
    <citation type="journal article" date="2014" name="Int. J. Syst. Evol. Microbiol.">
        <title>Complete genome sequence of Corynebacterium casei LMG S-19264T (=DSM 44701T), isolated from a smear-ripened cheese.</title>
        <authorList>
            <consortium name="US DOE Joint Genome Institute (JGI-PGF)"/>
            <person name="Walter F."/>
            <person name="Albersmeier A."/>
            <person name="Kalinowski J."/>
            <person name="Ruckert C."/>
        </authorList>
    </citation>
    <scope>NUCLEOTIDE SEQUENCE</scope>
    <source>
        <strain evidence="3">KCTC 12343</strain>
    </source>
</reference>
<organism evidence="3 6">
    <name type="scientific">Pseudoduganella albidiflava</name>
    <dbReference type="NCBI Taxonomy" id="321983"/>
    <lineage>
        <taxon>Bacteria</taxon>
        <taxon>Pseudomonadati</taxon>
        <taxon>Pseudomonadota</taxon>
        <taxon>Betaproteobacteria</taxon>
        <taxon>Burkholderiales</taxon>
        <taxon>Oxalobacteraceae</taxon>
        <taxon>Telluria group</taxon>
        <taxon>Pseudoduganella</taxon>
    </lineage>
</organism>
<keyword evidence="1" id="KW-0175">Coiled coil</keyword>
<dbReference type="Proteomes" id="UP000628442">
    <property type="component" value="Unassembled WGS sequence"/>
</dbReference>
<reference evidence="4 5" key="2">
    <citation type="submission" date="2019-02" db="EMBL/GenBank/DDBJ databases">
        <title>Draft Genome Sequences of Six Type Strains of the Genus Massilia.</title>
        <authorList>
            <person name="Miess H."/>
            <person name="Frediansyhah A."/>
            <person name="Gross H."/>
        </authorList>
    </citation>
    <scope>NUCLEOTIDE SEQUENCE [LARGE SCALE GENOMIC DNA]</scope>
    <source>
        <strain evidence="4 5">DSM 17472</strain>
    </source>
</reference>
<evidence type="ECO:0000256" key="1">
    <source>
        <dbReference type="SAM" id="Coils"/>
    </source>
</evidence>
<keyword evidence="5" id="KW-1185">Reference proteome</keyword>
<keyword evidence="2" id="KW-0472">Membrane</keyword>
<name>A0A411X1F8_9BURK</name>
<evidence type="ECO:0000313" key="4">
    <source>
        <dbReference type="EMBL" id="QBI02816.1"/>
    </source>
</evidence>
<dbReference type="Pfam" id="PF07332">
    <property type="entry name" value="Phage_holin_3_6"/>
    <property type="match status" value="1"/>
</dbReference>
<evidence type="ECO:0000313" key="6">
    <source>
        <dbReference type="Proteomes" id="UP000628442"/>
    </source>
</evidence>
<evidence type="ECO:0000313" key="3">
    <source>
        <dbReference type="EMBL" id="GGY56551.1"/>
    </source>
</evidence>
<feature type="transmembrane region" description="Helical" evidence="2">
    <location>
        <begin position="50"/>
        <end position="74"/>
    </location>
</feature>
<dbReference type="RefSeq" id="WP_131146926.1">
    <property type="nucleotide sequence ID" value="NZ_BMWV01000011.1"/>
</dbReference>
<feature type="transmembrane region" description="Helical" evidence="2">
    <location>
        <begin position="80"/>
        <end position="100"/>
    </location>
</feature>
<evidence type="ECO:0000313" key="5">
    <source>
        <dbReference type="Proteomes" id="UP000292307"/>
    </source>
</evidence>
<dbReference type="OrthoDB" id="8777616at2"/>
<sequence>MEHSEHTEPRAPGLIGSLSGLVKNALRLVLSRLELALAELSEARDHLIRLAVLFALSILAAWFAIAFGTATLVFLLWDALGWKILLILAVVFVVIAYLLVKAAMAKVRNGSLALPATMAELKADRDMLL</sequence>
<dbReference type="Proteomes" id="UP000292307">
    <property type="component" value="Chromosome"/>
</dbReference>
<dbReference type="InterPro" id="IPR009937">
    <property type="entry name" value="Phage_holin_3_6"/>
</dbReference>
<evidence type="ECO:0000256" key="2">
    <source>
        <dbReference type="SAM" id="Phobius"/>
    </source>
</evidence>
<dbReference type="EMBL" id="BMWV01000011">
    <property type="protein sequence ID" value="GGY56551.1"/>
    <property type="molecule type" value="Genomic_DNA"/>
</dbReference>
<keyword evidence="2" id="KW-1133">Transmembrane helix</keyword>
<proteinExistence type="predicted"/>
<dbReference type="EMBL" id="CP036401">
    <property type="protein sequence ID" value="QBI02816.1"/>
    <property type="molecule type" value="Genomic_DNA"/>
</dbReference>
<reference evidence="3" key="3">
    <citation type="submission" date="2022-12" db="EMBL/GenBank/DDBJ databases">
        <authorList>
            <person name="Sun Q."/>
            <person name="Kim S."/>
        </authorList>
    </citation>
    <scope>NUCLEOTIDE SEQUENCE</scope>
    <source>
        <strain evidence="3">KCTC 12343</strain>
    </source>
</reference>
<protein>
    <submittedName>
        <fullName evidence="4">Phage holin family protein</fullName>
    </submittedName>
</protein>
<feature type="coiled-coil region" evidence="1">
    <location>
        <begin position="23"/>
        <end position="50"/>
    </location>
</feature>
<gene>
    <name evidence="4" type="ORF">EYF70_19665</name>
    <name evidence="3" type="ORF">GCM10007387_43820</name>
</gene>
<accession>A0A411X1F8</accession>
<keyword evidence="2" id="KW-0812">Transmembrane</keyword>